<keyword evidence="2" id="KW-0812">Transmembrane</keyword>
<dbReference type="Pfam" id="PF13464">
    <property type="entry name" value="RodZ_C"/>
    <property type="match status" value="1"/>
</dbReference>
<dbReference type="CDD" id="cd00093">
    <property type="entry name" value="HTH_XRE"/>
    <property type="match status" value="1"/>
</dbReference>
<evidence type="ECO:0000313" key="5">
    <source>
        <dbReference type="Proteomes" id="UP000587586"/>
    </source>
</evidence>
<feature type="compositionally biased region" description="Basic and acidic residues" evidence="1">
    <location>
        <begin position="281"/>
        <end position="290"/>
    </location>
</feature>
<feature type="region of interest" description="Disordered" evidence="1">
    <location>
        <begin position="147"/>
        <end position="211"/>
    </location>
</feature>
<name>A0A6V8N904_9BACT</name>
<dbReference type="InterPro" id="IPR050400">
    <property type="entry name" value="Bact_Cytoskel_RodZ"/>
</dbReference>
<keyword evidence="2" id="KW-1133">Transmembrane helix</keyword>
<evidence type="ECO:0000256" key="1">
    <source>
        <dbReference type="SAM" id="MobiDB-lite"/>
    </source>
</evidence>
<reference evidence="5" key="1">
    <citation type="submission" date="2020-06" db="EMBL/GenBank/DDBJ databases">
        <title>Draft genomic sequecing of Geomonas sp. Red745.</title>
        <authorList>
            <person name="Itoh H."/>
            <person name="Xu Z.X."/>
            <person name="Ushijima N."/>
            <person name="Masuda Y."/>
            <person name="Shiratori Y."/>
            <person name="Senoo K."/>
        </authorList>
    </citation>
    <scope>NUCLEOTIDE SEQUENCE [LARGE SCALE GENOMIC DNA]</scope>
    <source>
        <strain evidence="5">Red745</strain>
    </source>
</reference>
<dbReference type="RefSeq" id="WP_183361647.1">
    <property type="nucleotide sequence ID" value="NZ_BLXZ01000005.1"/>
</dbReference>
<evidence type="ECO:0000313" key="4">
    <source>
        <dbReference type="EMBL" id="GFO69072.1"/>
    </source>
</evidence>
<evidence type="ECO:0000259" key="3">
    <source>
        <dbReference type="Pfam" id="PF13464"/>
    </source>
</evidence>
<dbReference type="InterPro" id="IPR010982">
    <property type="entry name" value="Lambda_DNA-bd_dom_sf"/>
</dbReference>
<organism evidence="4 5">
    <name type="scientific">Geomonas limicola</name>
    <dbReference type="NCBI Taxonomy" id="2740186"/>
    <lineage>
        <taxon>Bacteria</taxon>
        <taxon>Pseudomonadati</taxon>
        <taxon>Thermodesulfobacteriota</taxon>
        <taxon>Desulfuromonadia</taxon>
        <taxon>Geobacterales</taxon>
        <taxon>Geobacteraceae</taxon>
        <taxon>Geomonas</taxon>
    </lineage>
</organism>
<gene>
    <name evidence="4" type="ORF">GMLC_26510</name>
</gene>
<dbReference type="InterPro" id="IPR025194">
    <property type="entry name" value="RodZ-like_C"/>
</dbReference>
<feature type="compositionally biased region" description="Pro residues" evidence="1">
    <location>
        <begin position="154"/>
        <end position="170"/>
    </location>
</feature>
<evidence type="ECO:0000256" key="2">
    <source>
        <dbReference type="SAM" id="Phobius"/>
    </source>
</evidence>
<dbReference type="Pfam" id="PF13413">
    <property type="entry name" value="HTH_25"/>
    <property type="match status" value="1"/>
</dbReference>
<dbReference type="Proteomes" id="UP000587586">
    <property type="component" value="Unassembled WGS sequence"/>
</dbReference>
<dbReference type="InterPro" id="IPR001387">
    <property type="entry name" value="Cro/C1-type_HTH"/>
</dbReference>
<proteinExistence type="predicted"/>
<dbReference type="Gene3D" id="1.10.260.40">
    <property type="entry name" value="lambda repressor-like DNA-binding domains"/>
    <property type="match status" value="1"/>
</dbReference>
<dbReference type="PANTHER" id="PTHR34475:SF1">
    <property type="entry name" value="CYTOSKELETON PROTEIN RODZ"/>
    <property type="match status" value="1"/>
</dbReference>
<keyword evidence="4" id="KW-0238">DNA-binding</keyword>
<keyword evidence="5" id="KW-1185">Reference proteome</keyword>
<sequence>MSEPDAEQVAELPVGEYLRGVRESRGLQLDEASRTTKIGKSYLVAIEQGQFDKLPNQAYIKGFLRLYAQFLGLSGDEVVRRYEQGLPAARPQAQVEAKPAPERPSRVVERTRLEGGGRWVVPVVLLGLVILAAFFFRDSDEKPAPQVVKTAPAPAAPAPAPAPAAAPVTPPRSSAHLSAPGTPAAPQTPAQAQTPQPAPAPAATAAGTPARRDGGVLRLKFNQDSWLSITIDDSISQRYDLKAGDIIEWKGKRSFVVDLGDGAAAEGDFNGRPLKLGEPGKPAHVELKVE</sequence>
<accession>A0A6V8N904</accession>
<feature type="region of interest" description="Disordered" evidence="1">
    <location>
        <begin position="267"/>
        <end position="290"/>
    </location>
</feature>
<dbReference type="AlphaFoldDB" id="A0A6V8N904"/>
<dbReference type="GO" id="GO:0003677">
    <property type="term" value="F:DNA binding"/>
    <property type="evidence" value="ECO:0007669"/>
    <property type="project" value="UniProtKB-KW"/>
</dbReference>
<comment type="caution">
    <text evidence="4">The sequence shown here is derived from an EMBL/GenBank/DDBJ whole genome shotgun (WGS) entry which is preliminary data.</text>
</comment>
<dbReference type="PANTHER" id="PTHR34475">
    <property type="match status" value="1"/>
</dbReference>
<dbReference type="SUPFAM" id="SSF47413">
    <property type="entry name" value="lambda repressor-like DNA-binding domains"/>
    <property type="match status" value="1"/>
</dbReference>
<feature type="compositionally biased region" description="Low complexity" evidence="1">
    <location>
        <begin position="179"/>
        <end position="209"/>
    </location>
</feature>
<feature type="domain" description="Cytoskeleton protein RodZ-like C-terminal" evidence="3">
    <location>
        <begin position="218"/>
        <end position="279"/>
    </location>
</feature>
<dbReference type="EMBL" id="BLXZ01000005">
    <property type="protein sequence ID" value="GFO69072.1"/>
    <property type="molecule type" value="Genomic_DNA"/>
</dbReference>
<keyword evidence="2" id="KW-0472">Membrane</keyword>
<protein>
    <submittedName>
        <fullName evidence="4">DNA-binding protein</fullName>
    </submittedName>
</protein>
<feature type="transmembrane region" description="Helical" evidence="2">
    <location>
        <begin position="119"/>
        <end position="136"/>
    </location>
</feature>